<organism evidence="1 2">
    <name type="scientific">Rhodovulum steppense</name>
    <dbReference type="NCBI Taxonomy" id="540251"/>
    <lineage>
        <taxon>Bacteria</taxon>
        <taxon>Pseudomonadati</taxon>
        <taxon>Pseudomonadota</taxon>
        <taxon>Alphaproteobacteria</taxon>
        <taxon>Rhodobacterales</taxon>
        <taxon>Paracoccaceae</taxon>
        <taxon>Rhodovulum</taxon>
    </lineage>
</organism>
<dbReference type="AlphaFoldDB" id="A0A4R1YUP0"/>
<comment type="caution">
    <text evidence="1">The sequence shown here is derived from an EMBL/GenBank/DDBJ whole genome shotgun (WGS) entry which is preliminary data.</text>
</comment>
<sequence length="83" mass="9512">MSATPLFYCDDETYAVEMFDRVEFRHVDCGRLTHAGVVTAIYPRKRSVKVRYQDGGDWNKQGEPRVKVAIVPLSCVELVGRDY</sequence>
<name>A0A4R1YUP0_9RHOB</name>
<evidence type="ECO:0000313" key="1">
    <source>
        <dbReference type="EMBL" id="TCM84801.1"/>
    </source>
</evidence>
<dbReference type="OrthoDB" id="9945229at2"/>
<dbReference type="EMBL" id="SLVM01000010">
    <property type="protein sequence ID" value="TCM84801.1"/>
    <property type="molecule type" value="Genomic_DNA"/>
</dbReference>
<proteinExistence type="predicted"/>
<gene>
    <name evidence="1" type="ORF">EV216_110119</name>
</gene>
<dbReference type="RefSeq" id="WP_132694668.1">
    <property type="nucleotide sequence ID" value="NZ_SLVM01000010.1"/>
</dbReference>
<evidence type="ECO:0000313" key="2">
    <source>
        <dbReference type="Proteomes" id="UP000295277"/>
    </source>
</evidence>
<protein>
    <submittedName>
        <fullName evidence="1">Uncharacterized protein</fullName>
    </submittedName>
</protein>
<accession>A0A4R1YUP0</accession>
<keyword evidence="2" id="KW-1185">Reference proteome</keyword>
<dbReference type="Proteomes" id="UP000295277">
    <property type="component" value="Unassembled WGS sequence"/>
</dbReference>
<reference evidence="1 2" key="1">
    <citation type="submission" date="2019-03" db="EMBL/GenBank/DDBJ databases">
        <title>Genomic Encyclopedia of Type Strains, Phase IV (KMG-IV): sequencing the most valuable type-strain genomes for metagenomic binning, comparative biology and taxonomic classification.</title>
        <authorList>
            <person name="Goeker M."/>
        </authorList>
    </citation>
    <scope>NUCLEOTIDE SEQUENCE [LARGE SCALE GENOMIC DNA]</scope>
    <source>
        <strain evidence="1 2">DSM 21153</strain>
    </source>
</reference>